<reference evidence="3" key="1">
    <citation type="submission" date="2016-10" db="EMBL/GenBank/DDBJ databases">
        <authorList>
            <person name="Varghese N."/>
            <person name="Submissions S."/>
        </authorList>
    </citation>
    <scope>NUCLEOTIDE SEQUENCE [LARGE SCALE GENOMIC DNA]</scope>
    <source>
        <strain evidence="3">DSM 44796</strain>
    </source>
</reference>
<feature type="region of interest" description="Disordered" evidence="1">
    <location>
        <begin position="131"/>
        <end position="167"/>
    </location>
</feature>
<accession>A0A1G8YX26</accession>
<dbReference type="RefSeq" id="WP_090005792.1">
    <property type="nucleotide sequence ID" value="NZ_FNET01000004.1"/>
</dbReference>
<protein>
    <submittedName>
        <fullName evidence="2">Uncharacterized protein</fullName>
    </submittedName>
</protein>
<dbReference type="AlphaFoldDB" id="A0A1G8YX26"/>
<dbReference type="Gene3D" id="1.25.40.10">
    <property type="entry name" value="Tetratricopeptide repeat domain"/>
    <property type="match status" value="1"/>
</dbReference>
<dbReference type="Proteomes" id="UP000199682">
    <property type="component" value="Unassembled WGS sequence"/>
</dbReference>
<proteinExistence type="predicted"/>
<dbReference type="SUPFAM" id="SSF48452">
    <property type="entry name" value="TPR-like"/>
    <property type="match status" value="1"/>
</dbReference>
<dbReference type="EMBL" id="FNET01000004">
    <property type="protein sequence ID" value="SDK07326.1"/>
    <property type="molecule type" value="Genomic_DNA"/>
</dbReference>
<gene>
    <name evidence="2" type="ORF">SAMN04488074_104179</name>
</gene>
<name>A0A1G8YX26_9PSEU</name>
<evidence type="ECO:0000313" key="3">
    <source>
        <dbReference type="Proteomes" id="UP000199682"/>
    </source>
</evidence>
<dbReference type="InterPro" id="IPR011990">
    <property type="entry name" value="TPR-like_helical_dom_sf"/>
</dbReference>
<sequence>MTAMPRYRTDQSPRALATRLRALCTARVPVACGVYAGLSAPVPTSALHARITHAMARAFVAGTSADVPRFEPPPSAQLRLLTAASWDRLDGAGPDMTTFPVDLASELWWRVHERVLGSSRLPDRALGASRLPDRAFGSSRTPDRAPGSSGTPDRGLGSSRAADRAFGSSRTSDRRLACDLLLRLGYSHRAAEVIGLSVIDPRKHVLSPDLALEQLAVLRCHLPSSAVEAMALRGARSGLPPETRRDLALFVVFRNAARGADSTSIRAAAALATKASSELPQNGFTGLVNRARLHRALAAVPFVRRDIAETHRLLGRALESLTSITPATEMDRLAWADEAYALYAFLVRTHLTVGLGQRAAGYAAELAELSPGDDRTWALQGDALAACGQLEAALDAYGRGVALGGWGAARAAYLRAFVLERLGRVAEAAEDYVLSQRIDPTSSVAAGQVERALPGATYAAG</sequence>
<organism evidence="2 3">
    <name type="scientific">Lentzea albidocapillata subsp. violacea</name>
    <dbReference type="NCBI Taxonomy" id="128104"/>
    <lineage>
        <taxon>Bacteria</taxon>
        <taxon>Bacillati</taxon>
        <taxon>Actinomycetota</taxon>
        <taxon>Actinomycetes</taxon>
        <taxon>Pseudonocardiales</taxon>
        <taxon>Pseudonocardiaceae</taxon>
        <taxon>Lentzea</taxon>
    </lineage>
</organism>
<evidence type="ECO:0000313" key="2">
    <source>
        <dbReference type="EMBL" id="SDK07326.1"/>
    </source>
</evidence>
<evidence type="ECO:0000256" key="1">
    <source>
        <dbReference type="SAM" id="MobiDB-lite"/>
    </source>
</evidence>